<name>A0AAP3CIW5_BACVA</name>
<dbReference type="Proteomes" id="UP001067121">
    <property type="component" value="Unassembled WGS sequence"/>
</dbReference>
<evidence type="ECO:0000256" key="2">
    <source>
        <dbReference type="SAM" id="Phobius"/>
    </source>
</evidence>
<keyword evidence="2" id="KW-0812">Transmembrane</keyword>
<comment type="caution">
    <text evidence="3">The sequence shown here is derived from an EMBL/GenBank/DDBJ whole genome shotgun (WGS) entry which is preliminary data.</text>
</comment>
<evidence type="ECO:0000313" key="4">
    <source>
        <dbReference type="Proteomes" id="UP001067121"/>
    </source>
</evidence>
<gene>
    <name evidence="3" type="ORF">MOC71_03280</name>
</gene>
<keyword evidence="1" id="KW-0175">Coiled coil</keyword>
<feature type="transmembrane region" description="Helical" evidence="2">
    <location>
        <begin position="7"/>
        <end position="29"/>
    </location>
</feature>
<reference evidence="3" key="1">
    <citation type="submission" date="2022-02" db="EMBL/GenBank/DDBJ databases">
        <title>Crop Bioprotection Bacillus Genome Sequencing.</title>
        <authorList>
            <person name="Dunlap C."/>
        </authorList>
    </citation>
    <scope>NUCLEOTIDE SEQUENCE</scope>
    <source>
        <strain evidence="3">98-1</strain>
    </source>
</reference>
<evidence type="ECO:0000313" key="3">
    <source>
        <dbReference type="EMBL" id="MCY8315790.1"/>
    </source>
</evidence>
<proteinExistence type="predicted"/>
<organism evidence="3 4">
    <name type="scientific">Bacillus vallismortis</name>
    <dbReference type="NCBI Taxonomy" id="72361"/>
    <lineage>
        <taxon>Bacteria</taxon>
        <taxon>Bacillati</taxon>
        <taxon>Bacillota</taxon>
        <taxon>Bacilli</taxon>
        <taxon>Bacillales</taxon>
        <taxon>Bacillaceae</taxon>
        <taxon>Bacillus</taxon>
    </lineage>
</organism>
<evidence type="ECO:0000256" key="1">
    <source>
        <dbReference type="SAM" id="Coils"/>
    </source>
</evidence>
<dbReference type="EMBL" id="JALAOH010000006">
    <property type="protein sequence ID" value="MCY8315790.1"/>
    <property type="molecule type" value="Genomic_DNA"/>
</dbReference>
<dbReference type="AlphaFoldDB" id="A0AAP3CIW5"/>
<keyword evidence="2" id="KW-1133">Transmembrane helix</keyword>
<dbReference type="RefSeq" id="WP_268542420.1">
    <property type="nucleotide sequence ID" value="NZ_JALAOH010000006.1"/>
</dbReference>
<keyword evidence="2" id="KW-0472">Membrane</keyword>
<accession>A0AAP3CIW5</accession>
<feature type="coiled-coil region" evidence="1">
    <location>
        <begin position="62"/>
        <end position="96"/>
    </location>
</feature>
<feature type="transmembrane region" description="Helical" evidence="2">
    <location>
        <begin position="41"/>
        <end position="63"/>
    </location>
</feature>
<protein>
    <submittedName>
        <fullName evidence="3">Uncharacterized protein</fullName>
    </submittedName>
</protein>
<sequence>MKKQVSTIHLFYTIIIALILIAFVTILAFGKNPDAGNQMNVAATVTSIILAVIAIIMTLADVAGQRQSISELKETAEKLKESNTVAQEMIENAINSLTDFEKTKESLIESAVATFKEETIDKLQNIQENGNNSDFNELIDELKKENSKLKERINRRDQFDNSQLGSSDIKRANFILLERYTPETSIKYDDFLDNFIIMFGRKHGKEIVKFFEMTNKITIENSDNGEKKVIINKQKIGTNMAR</sequence>